<dbReference type="GO" id="GO:0046872">
    <property type="term" value="F:metal ion binding"/>
    <property type="evidence" value="ECO:0007669"/>
    <property type="project" value="UniProtKB-KW"/>
</dbReference>
<evidence type="ECO:0000256" key="3">
    <source>
        <dbReference type="ARBA" id="ARBA00011245"/>
    </source>
</evidence>
<dbReference type="GO" id="GO:0005737">
    <property type="term" value="C:cytoplasm"/>
    <property type="evidence" value="ECO:0007669"/>
    <property type="project" value="TreeGrafter"/>
</dbReference>
<keyword evidence="5" id="KW-0378">Hydrolase</keyword>
<dbReference type="SUPFAM" id="SSF55811">
    <property type="entry name" value="Nudix"/>
    <property type="match status" value="2"/>
</dbReference>
<comment type="similarity">
    <text evidence="2">Belongs to the Nudix hydrolase family.</text>
</comment>
<comment type="caution">
    <text evidence="7">The sequence shown here is derived from an EMBL/GenBank/DDBJ whole genome shotgun (WGS) entry which is preliminary data.</text>
</comment>
<evidence type="ECO:0000256" key="4">
    <source>
        <dbReference type="ARBA" id="ARBA00022723"/>
    </source>
</evidence>
<evidence type="ECO:0000256" key="5">
    <source>
        <dbReference type="ARBA" id="ARBA00022801"/>
    </source>
</evidence>
<gene>
    <name evidence="7" type="ORF">HOLleu_17438</name>
</gene>
<keyword evidence="4" id="KW-0479">Metal-binding</keyword>
<dbReference type="GO" id="GO:0042262">
    <property type="term" value="P:DNA protection"/>
    <property type="evidence" value="ECO:0007669"/>
    <property type="project" value="InterPro"/>
</dbReference>
<protein>
    <submittedName>
        <fullName evidence="7">7,8-dihydro-8-oxoguanine triphosphatase</fullName>
    </submittedName>
</protein>
<evidence type="ECO:0000256" key="6">
    <source>
        <dbReference type="ARBA" id="ARBA00022842"/>
    </source>
</evidence>
<comment type="subunit">
    <text evidence="3">Monomer.</text>
</comment>
<dbReference type="GO" id="GO:0008413">
    <property type="term" value="F:8-oxo-7,8-dihydroguanosine triphosphate pyrophosphatase activity"/>
    <property type="evidence" value="ECO:0007669"/>
    <property type="project" value="InterPro"/>
</dbReference>
<dbReference type="AlphaFoldDB" id="A0A9Q1C299"/>
<dbReference type="Proteomes" id="UP001152320">
    <property type="component" value="Chromosome 8"/>
</dbReference>
<accession>A0A9Q1C299</accession>
<evidence type="ECO:0000256" key="2">
    <source>
        <dbReference type="ARBA" id="ARBA00005582"/>
    </source>
</evidence>
<evidence type="ECO:0000313" key="8">
    <source>
        <dbReference type="Proteomes" id="UP001152320"/>
    </source>
</evidence>
<keyword evidence="8" id="KW-1185">Reference proteome</keyword>
<comment type="cofactor">
    <cofactor evidence="1">
        <name>Mg(2+)</name>
        <dbReference type="ChEBI" id="CHEBI:18420"/>
    </cofactor>
</comment>
<evidence type="ECO:0000256" key="1">
    <source>
        <dbReference type="ARBA" id="ARBA00001946"/>
    </source>
</evidence>
<dbReference type="PANTHER" id="PTHR43758:SF2">
    <property type="entry name" value="OXIDIZED PURINE NUCLEOSIDE TRIPHOSPHATE HYDROLASE"/>
    <property type="match status" value="1"/>
</dbReference>
<dbReference type="PRINTS" id="PR01403">
    <property type="entry name" value="8OXTPHPHTASE"/>
</dbReference>
<keyword evidence="6" id="KW-0460">Magnesium</keyword>
<name>A0A9Q1C299_HOLLE</name>
<dbReference type="PANTHER" id="PTHR43758">
    <property type="entry name" value="7,8-DIHYDRO-8-OXOGUANINE TRIPHOSPHATASE"/>
    <property type="match status" value="1"/>
</dbReference>
<reference evidence="7" key="1">
    <citation type="submission" date="2021-10" db="EMBL/GenBank/DDBJ databases">
        <title>Tropical sea cucumber genome reveals ecological adaptation and Cuvierian tubules defense mechanism.</title>
        <authorList>
            <person name="Chen T."/>
        </authorList>
    </citation>
    <scope>NUCLEOTIDE SEQUENCE</scope>
    <source>
        <strain evidence="7">Nanhai2018</strain>
        <tissue evidence="7">Muscle</tissue>
    </source>
</reference>
<sequence length="207" mass="23899">MGVPNKLLTLVFVHKDSKVLLGMKKRGFGVNRWNGFGGKVQKGETIEEGAKSMGFTRSKGYRKVRGLNDDVIDREIVRAGEARLTTGLSQPYKETSRNDLSRCLEMLEESCLTVKHLTEIARIDFEFVGEEQILEVHVFKTDQFEGEPTETEEMRPKWFSVNDIPFKEMWPDDILWFPHLLNGTKFNGYFKFKGHDEIVDYTIKEVS</sequence>
<dbReference type="OrthoDB" id="408303at2759"/>
<evidence type="ECO:0000313" key="7">
    <source>
        <dbReference type="EMBL" id="KAJ8036799.1"/>
    </source>
</evidence>
<organism evidence="7 8">
    <name type="scientific">Holothuria leucospilota</name>
    <name type="common">Black long sea cucumber</name>
    <name type="synonym">Mertensiothuria leucospilota</name>
    <dbReference type="NCBI Taxonomy" id="206669"/>
    <lineage>
        <taxon>Eukaryota</taxon>
        <taxon>Metazoa</taxon>
        <taxon>Echinodermata</taxon>
        <taxon>Eleutherozoa</taxon>
        <taxon>Echinozoa</taxon>
        <taxon>Holothuroidea</taxon>
        <taxon>Aspidochirotacea</taxon>
        <taxon>Aspidochirotida</taxon>
        <taxon>Holothuriidae</taxon>
        <taxon>Holothuria</taxon>
    </lineage>
</organism>
<dbReference type="Gene3D" id="3.90.79.10">
    <property type="entry name" value="Nucleoside Triphosphate Pyrophosphohydrolase"/>
    <property type="match status" value="2"/>
</dbReference>
<dbReference type="EMBL" id="JAIZAY010000008">
    <property type="protein sequence ID" value="KAJ8036799.1"/>
    <property type="molecule type" value="Genomic_DNA"/>
</dbReference>
<proteinExistence type="inferred from homology"/>
<dbReference type="InterPro" id="IPR015797">
    <property type="entry name" value="NUDIX_hydrolase-like_dom_sf"/>
</dbReference>
<dbReference type="InterPro" id="IPR003563">
    <property type="entry name" value="8ODP"/>
</dbReference>
<dbReference type="CDD" id="cd03427">
    <property type="entry name" value="NUDIX_MTH1_Nudt1"/>
    <property type="match status" value="1"/>
</dbReference>